<dbReference type="PANTHER" id="PTHR43798">
    <property type="entry name" value="MONOACYLGLYCEROL LIPASE"/>
    <property type="match status" value="1"/>
</dbReference>
<feature type="domain" description="AB hydrolase-1" evidence="2">
    <location>
        <begin position="10"/>
        <end position="228"/>
    </location>
</feature>
<name>A0A4R2QA48_9PSEU</name>
<dbReference type="InterPro" id="IPR000639">
    <property type="entry name" value="Epox_hydrolase-like"/>
</dbReference>
<reference evidence="3 4" key="1">
    <citation type="submission" date="2019-03" db="EMBL/GenBank/DDBJ databases">
        <title>Genomic Encyclopedia of Type Strains, Phase IV (KMG-IV): sequencing the most valuable type-strain genomes for metagenomic binning, comparative biology and taxonomic classification.</title>
        <authorList>
            <person name="Goeker M."/>
        </authorList>
    </citation>
    <scope>NUCLEOTIDE SEQUENCE [LARGE SCALE GENOMIC DNA]</scope>
    <source>
        <strain evidence="3 4">DSM 45765</strain>
    </source>
</reference>
<dbReference type="PRINTS" id="PR00412">
    <property type="entry name" value="EPOXHYDRLASE"/>
</dbReference>
<dbReference type="GO" id="GO:0016787">
    <property type="term" value="F:hydrolase activity"/>
    <property type="evidence" value="ECO:0007669"/>
    <property type="project" value="UniProtKB-KW"/>
</dbReference>
<comment type="caution">
    <text evidence="3">The sequence shown here is derived from an EMBL/GenBank/DDBJ whole genome shotgun (WGS) entry which is preliminary data.</text>
</comment>
<dbReference type="GO" id="GO:0016020">
    <property type="term" value="C:membrane"/>
    <property type="evidence" value="ECO:0007669"/>
    <property type="project" value="TreeGrafter"/>
</dbReference>
<keyword evidence="1" id="KW-0378">Hydrolase</keyword>
<dbReference type="AlphaFoldDB" id="A0A4R2QA48"/>
<dbReference type="InterPro" id="IPR050266">
    <property type="entry name" value="AB_hydrolase_sf"/>
</dbReference>
<dbReference type="Pfam" id="PF00561">
    <property type="entry name" value="Abhydrolase_1"/>
    <property type="match status" value="1"/>
</dbReference>
<dbReference type="Proteomes" id="UP000294911">
    <property type="component" value="Unassembled WGS sequence"/>
</dbReference>
<accession>A0A4R2QA48</accession>
<dbReference type="OrthoDB" id="63962at2"/>
<dbReference type="EMBL" id="SLXQ01000015">
    <property type="protein sequence ID" value="TCP45800.1"/>
    <property type="molecule type" value="Genomic_DNA"/>
</dbReference>
<evidence type="ECO:0000259" key="2">
    <source>
        <dbReference type="Pfam" id="PF00561"/>
    </source>
</evidence>
<keyword evidence="4" id="KW-1185">Reference proteome</keyword>
<dbReference type="InterPro" id="IPR029058">
    <property type="entry name" value="AB_hydrolase_fold"/>
</dbReference>
<gene>
    <name evidence="3" type="ORF">EV191_11580</name>
</gene>
<dbReference type="InterPro" id="IPR000073">
    <property type="entry name" value="AB_hydrolase_1"/>
</dbReference>
<dbReference type="SUPFAM" id="SSF53474">
    <property type="entry name" value="alpha/beta-Hydrolases"/>
    <property type="match status" value="1"/>
</dbReference>
<proteinExistence type="predicted"/>
<dbReference type="Gene3D" id="3.40.50.1820">
    <property type="entry name" value="alpha/beta hydrolase"/>
    <property type="match status" value="1"/>
</dbReference>
<dbReference type="PRINTS" id="PR00111">
    <property type="entry name" value="ABHYDROLASE"/>
</dbReference>
<evidence type="ECO:0000313" key="4">
    <source>
        <dbReference type="Proteomes" id="UP000294911"/>
    </source>
</evidence>
<evidence type="ECO:0000313" key="3">
    <source>
        <dbReference type="EMBL" id="TCP45800.1"/>
    </source>
</evidence>
<organism evidence="3 4">
    <name type="scientific">Tamaricihabitans halophyticus</name>
    <dbReference type="NCBI Taxonomy" id="1262583"/>
    <lineage>
        <taxon>Bacteria</taxon>
        <taxon>Bacillati</taxon>
        <taxon>Actinomycetota</taxon>
        <taxon>Actinomycetes</taxon>
        <taxon>Pseudonocardiales</taxon>
        <taxon>Pseudonocardiaceae</taxon>
        <taxon>Tamaricihabitans</taxon>
    </lineage>
</organism>
<sequence length="257" mass="26706">MVRSGTSGTPVLLLHGIGGSSASFHEQLGPLAREHQVFAWDAPGYGASADPTTAPGMAGYAEIAAELLADVGRAHVVGVSWGGVIATRLAAEYPELLRSLTLASSTRGSGRSEQAATGMRARASELADLGAAGFARARGPRLPAPTADPRLVESIVATMAKVRLPGYLFAAESMAETDHTERLAEVTVPTLVLVGALDEITGLAESRQLASAIPGARLRVLPGVGHAANQEWPVEFNRVVLDFMSKVDESDQCQGGT</sequence>
<protein>
    <submittedName>
        <fullName evidence="3">Pimeloyl-ACP methyl ester carboxylesterase</fullName>
    </submittedName>
</protein>
<evidence type="ECO:0000256" key="1">
    <source>
        <dbReference type="ARBA" id="ARBA00022801"/>
    </source>
</evidence>
<dbReference type="PANTHER" id="PTHR43798:SF31">
    <property type="entry name" value="AB HYDROLASE SUPERFAMILY PROTEIN YCLE"/>
    <property type="match status" value="1"/>
</dbReference>